<dbReference type="HOGENOM" id="CLU_063614_0_0_11"/>
<dbReference type="Proteomes" id="UP000002204">
    <property type="component" value="Plasmid pREC1"/>
</dbReference>
<sequence>MERNVSWVSTARFEPFLRACDRDEDLAWQLYEWNAKVASALSECFHHTEVLLRNTMMDQLKTTHPLAYPWQRVSEKVAEAADRRRHPTTKVASPDTVISELMLGFWVNLLDKGPENDELWRHCLYRAFPGSPGTRESVHRAVSSMRNLRNRCAHQDSLLEFDPGIELKKLLSLVEWIDPKARTWIESIETVSAVASARPVRPKQDVVVVGASAELAIAMYEKVSAYVCPSERTFASMTYMGFYCDKKIEPFFPLIKEIVVPARWNKTERAALAASADPTDQHVARVMGYGLKNGFDIEDQYQVFLLSDPQSDDTLKHGTSIEHKKVGRGSAFVQNKRYFPHSALMAADDTDHLL</sequence>
<organism evidence="1 2">
    <name type="scientific">Rhodococcus erythropolis (strain PR4 / NBRC 100887)</name>
    <dbReference type="NCBI Taxonomy" id="234621"/>
    <lineage>
        <taxon>Bacteria</taxon>
        <taxon>Bacillati</taxon>
        <taxon>Actinomycetota</taxon>
        <taxon>Actinomycetes</taxon>
        <taxon>Mycobacteriales</taxon>
        <taxon>Nocardiaceae</taxon>
        <taxon>Rhodococcus</taxon>
        <taxon>Rhodococcus erythropolis group</taxon>
    </lineage>
</organism>
<gene>
    <name evidence="1" type="ordered locus">RER_pREC1-00190</name>
</gene>
<evidence type="ECO:0008006" key="3">
    <source>
        <dbReference type="Google" id="ProtNLM"/>
    </source>
</evidence>
<dbReference type="eggNOG" id="ENOG502ZB8C">
    <property type="taxonomic scope" value="Bacteria"/>
</dbReference>
<evidence type="ECO:0000313" key="1">
    <source>
        <dbReference type="EMBL" id="BAE46260.1"/>
    </source>
</evidence>
<name>Q3L953_RHOE4</name>
<keyword evidence="1" id="KW-0614">Plasmid</keyword>
<proteinExistence type="predicted"/>
<reference evidence="2" key="1">
    <citation type="submission" date="2005-03" db="EMBL/GenBank/DDBJ databases">
        <title>Comparison of the complete genome sequences of Rhodococcus erythropolis PR4 and Rhodococcus opacus B4.</title>
        <authorList>
            <person name="Takarada H."/>
            <person name="Sekine M."/>
            <person name="Hosoyama A."/>
            <person name="Yamada R."/>
            <person name="Fujisawa T."/>
            <person name="Omata S."/>
            <person name="Shimizu A."/>
            <person name="Tsukatani N."/>
            <person name="Tanikawa S."/>
            <person name="Fujita N."/>
            <person name="Harayama S."/>
        </authorList>
    </citation>
    <scope>NUCLEOTIDE SEQUENCE [LARGE SCALE GENOMIC DNA]</scope>
    <source>
        <strain evidence="2">PR4 / NBRC 100887</strain>
        <plasmid evidence="2">pREC1</plasmid>
    </source>
</reference>
<dbReference type="PATRIC" id="fig|234621.6.peg.20"/>
<dbReference type="AlphaFoldDB" id="Q3L953"/>
<reference evidence="1 2" key="2">
    <citation type="journal article" date="2006" name="Environ. Microbiol.">
        <title>Sequence analysis of three plasmids harboured in Rhodococcus erythropolis strain PR4.</title>
        <authorList>
            <person name="Sekine M."/>
            <person name="Tanikawa S."/>
            <person name="Omata S."/>
            <person name="Saito M."/>
            <person name="Fujisawa T."/>
            <person name="Tsukatani N."/>
            <person name="Tajima T."/>
            <person name="Sekigawa T."/>
            <person name="Kosugi H."/>
            <person name="Matsuo Y."/>
            <person name="Nishiko R."/>
            <person name="Imamura K."/>
            <person name="Ito M."/>
            <person name="Narita H."/>
            <person name="Tago S."/>
            <person name="Fujita N."/>
            <person name="Harayama S."/>
        </authorList>
    </citation>
    <scope>NUCLEOTIDE SEQUENCE [LARGE SCALE GENOMIC DNA]</scope>
    <source>
        <strain evidence="2">PR4 / NBRC 100887</strain>
        <plasmid evidence="1 2">pREC1</plasmid>
    </source>
</reference>
<geneLocation type="plasmid" evidence="1 2">
    <name>pREC1</name>
</geneLocation>
<evidence type="ECO:0000313" key="2">
    <source>
        <dbReference type="Proteomes" id="UP000002204"/>
    </source>
</evidence>
<protein>
    <recommendedName>
        <fullName evidence="3">Abi-like protein</fullName>
    </recommendedName>
</protein>
<dbReference type="EMBL" id="AP008932">
    <property type="protein sequence ID" value="BAE46260.1"/>
    <property type="molecule type" value="Genomic_DNA"/>
</dbReference>
<dbReference type="RefSeq" id="WP_011331164.1">
    <property type="nucleotide sequence ID" value="NC_007486.1"/>
</dbReference>
<accession>Q3L953</accession>
<dbReference type="KEGG" id="rer:RER_pREC1-00190"/>